<evidence type="ECO:0008006" key="3">
    <source>
        <dbReference type="Google" id="ProtNLM"/>
    </source>
</evidence>
<evidence type="ECO:0000313" key="1">
    <source>
        <dbReference type="EMBL" id="ENU26862.1"/>
    </source>
</evidence>
<organism evidence="1 2">
    <name type="scientific">Acinetobacter modestus</name>
    <dbReference type="NCBI Taxonomy" id="1776740"/>
    <lineage>
        <taxon>Bacteria</taxon>
        <taxon>Pseudomonadati</taxon>
        <taxon>Pseudomonadota</taxon>
        <taxon>Gammaproteobacteria</taxon>
        <taxon>Moraxellales</taxon>
        <taxon>Moraxellaceae</taxon>
        <taxon>Acinetobacter</taxon>
    </lineage>
</organism>
<dbReference type="RefSeq" id="WP_004661944.1">
    <property type="nucleotide sequence ID" value="NZ_BMDV01000002.1"/>
</dbReference>
<dbReference type="EMBL" id="APOJ01000024">
    <property type="protein sequence ID" value="ENU26862.1"/>
    <property type="molecule type" value="Genomic_DNA"/>
</dbReference>
<protein>
    <recommendedName>
        <fullName evidence="3">Lipoprotein</fullName>
    </recommendedName>
</protein>
<reference evidence="2" key="1">
    <citation type="submission" date="2013-02" db="EMBL/GenBank/DDBJ databases">
        <title>The Genome Sequence of Acinetobacter sp. NIPH 236.</title>
        <authorList>
            <consortium name="The Broad Institute Genome Sequencing Platform"/>
            <consortium name="The Broad Institute Genome Sequencing Center for Infectious Disease"/>
            <person name="Cerqueira G."/>
            <person name="Feldgarden M."/>
            <person name="Courvalin P."/>
            <person name="Perichon B."/>
            <person name="Grillot-Courvalin C."/>
            <person name="Clermont D."/>
            <person name="Rocha E."/>
            <person name="Yoon E.-J."/>
            <person name="Nemec A."/>
            <person name="Walker B."/>
            <person name="Young S.K."/>
            <person name="Zeng Q."/>
            <person name="Gargeya S."/>
            <person name="Fitzgerald M."/>
            <person name="Haas B."/>
            <person name="Abouelleil A."/>
            <person name="Alvarado L."/>
            <person name="Arachchi H.M."/>
            <person name="Berlin A.M."/>
            <person name="Chapman S.B."/>
            <person name="Dewar J."/>
            <person name="Goldberg J."/>
            <person name="Griggs A."/>
            <person name="Gujja S."/>
            <person name="Hansen M."/>
            <person name="Howarth C."/>
            <person name="Imamovic A."/>
            <person name="Larimer J."/>
            <person name="McCowan C."/>
            <person name="Murphy C."/>
            <person name="Neiman D."/>
            <person name="Pearson M."/>
            <person name="Priest M."/>
            <person name="Roberts A."/>
            <person name="Saif S."/>
            <person name="Shea T."/>
            <person name="Sisk P."/>
            <person name="Sykes S."/>
            <person name="Wortman J."/>
            <person name="Nusbaum C."/>
            <person name="Birren B."/>
        </authorList>
    </citation>
    <scope>NUCLEOTIDE SEQUENCE [LARGE SCALE GENOMIC DNA]</scope>
    <source>
        <strain evidence="2">NIPH 236</strain>
    </source>
</reference>
<proteinExistence type="predicted"/>
<name>A0ABP2TX21_9GAMM</name>
<comment type="caution">
    <text evidence="1">The sequence shown here is derived from an EMBL/GenBank/DDBJ whole genome shotgun (WGS) entry which is preliminary data.</text>
</comment>
<dbReference type="GeneID" id="92835217"/>
<dbReference type="Proteomes" id="UP000013190">
    <property type="component" value="Unassembled WGS sequence"/>
</dbReference>
<reference evidence="1 2" key="2">
    <citation type="journal article" date="2016" name="Int. J. Syst. Evol. Microbiol.">
        <title>Taxonomy of haemolytic and/or proteolytic strains of the genus Acinetobacter with the proposal of Acinetobacter courvalinii sp. nov. (genomic species 14 sensu Bouvet &amp; Jeanjean), Acinetobacter dispersus sp. nov. (genomic species 17), Acinetobacter modestus sp. nov., Acinetobacter proteolyticus sp. nov. and Acinetobacter vivianii sp. nov.</title>
        <authorList>
            <person name="Nemec A."/>
            <person name="Radolfova-Krizova L."/>
            <person name="Maixnerova M."/>
            <person name="Vrestiakova E."/>
            <person name="Jezek P."/>
            <person name="Sedo O."/>
        </authorList>
    </citation>
    <scope>NUCLEOTIDE SEQUENCE [LARGE SCALE GENOMIC DNA]</scope>
    <source>
        <strain evidence="1 2">NIPH 236</strain>
    </source>
</reference>
<gene>
    <name evidence="1" type="ORF">F992_01830</name>
</gene>
<keyword evidence="2" id="KW-1185">Reference proteome</keyword>
<evidence type="ECO:0000313" key="2">
    <source>
        <dbReference type="Proteomes" id="UP000013190"/>
    </source>
</evidence>
<sequence length="111" mass="12958">MKKVLLIFITVGVAGCQQSSFGELVARNHLKEANNKIEAFLRILNNHKAEKDDQENILCLQYPKVYKYEYLPAILRLTRLKKLNDKNKEQLLDDLKETMDSYSKKLEIVCE</sequence>
<dbReference type="PROSITE" id="PS51257">
    <property type="entry name" value="PROKAR_LIPOPROTEIN"/>
    <property type="match status" value="1"/>
</dbReference>
<accession>A0ABP2TX21</accession>